<evidence type="ECO:0000313" key="3">
    <source>
        <dbReference type="Proteomes" id="UP000028582"/>
    </source>
</evidence>
<name>A0A080ZJS1_PHYNI</name>
<proteinExistence type="predicted"/>
<evidence type="ECO:0000256" key="1">
    <source>
        <dbReference type="SAM" id="MobiDB-lite"/>
    </source>
</evidence>
<comment type="caution">
    <text evidence="2">The sequence shown here is derived from an EMBL/GenBank/DDBJ whole genome shotgun (WGS) entry which is preliminary data.</text>
</comment>
<gene>
    <name evidence="2" type="ORF">F444_16096</name>
</gene>
<organism evidence="2 3">
    <name type="scientific">Phytophthora nicotianae P1976</name>
    <dbReference type="NCBI Taxonomy" id="1317066"/>
    <lineage>
        <taxon>Eukaryota</taxon>
        <taxon>Sar</taxon>
        <taxon>Stramenopiles</taxon>
        <taxon>Oomycota</taxon>
        <taxon>Peronosporomycetes</taxon>
        <taxon>Peronosporales</taxon>
        <taxon>Peronosporaceae</taxon>
        <taxon>Phytophthora</taxon>
    </lineage>
</organism>
<feature type="region of interest" description="Disordered" evidence="1">
    <location>
        <begin position="32"/>
        <end position="83"/>
    </location>
</feature>
<sequence length="146" mass="15673">MSSTTSSDHCLLNFISANFAAGVTVAPLCQTADDRSTDRNDGEIKSRNDWWLDGEESHTKDRTERAVESGRQKIQATGERGGESAKITLKIAGRSVSGTGVQRQHRLTGRLDGQGLGRGGVVIPTATLATSVGRINPQQYVYQNGN</sequence>
<dbReference type="EMBL" id="ANJA01002982">
    <property type="protein sequence ID" value="ETO66882.1"/>
    <property type="molecule type" value="Genomic_DNA"/>
</dbReference>
<dbReference type="AlphaFoldDB" id="A0A080ZJS1"/>
<dbReference type="Proteomes" id="UP000028582">
    <property type="component" value="Unassembled WGS sequence"/>
</dbReference>
<feature type="compositionally biased region" description="Basic and acidic residues" evidence="1">
    <location>
        <begin position="32"/>
        <end position="71"/>
    </location>
</feature>
<evidence type="ECO:0000313" key="2">
    <source>
        <dbReference type="EMBL" id="ETO66882.1"/>
    </source>
</evidence>
<accession>A0A080ZJS1</accession>
<protein>
    <submittedName>
        <fullName evidence="2">Uncharacterized protein</fullName>
    </submittedName>
</protein>
<reference evidence="2 3" key="1">
    <citation type="submission" date="2013-11" db="EMBL/GenBank/DDBJ databases">
        <title>The Genome Sequence of Phytophthora parasitica P1976.</title>
        <authorList>
            <consortium name="The Broad Institute Genomics Platform"/>
            <person name="Russ C."/>
            <person name="Tyler B."/>
            <person name="Panabieres F."/>
            <person name="Shan W."/>
            <person name="Tripathy S."/>
            <person name="Grunwald N."/>
            <person name="Machado M."/>
            <person name="Johnson C.S."/>
            <person name="Walker B."/>
            <person name="Young S."/>
            <person name="Zeng Q."/>
            <person name="Gargeya S."/>
            <person name="Fitzgerald M."/>
            <person name="Haas B."/>
            <person name="Abouelleil A."/>
            <person name="Allen A.W."/>
            <person name="Alvarado L."/>
            <person name="Arachchi H.M."/>
            <person name="Berlin A.M."/>
            <person name="Chapman S.B."/>
            <person name="Gainer-Dewar J."/>
            <person name="Goldberg J."/>
            <person name="Griggs A."/>
            <person name="Gujja S."/>
            <person name="Hansen M."/>
            <person name="Howarth C."/>
            <person name="Imamovic A."/>
            <person name="Ireland A."/>
            <person name="Larimer J."/>
            <person name="McCowan C."/>
            <person name="Murphy C."/>
            <person name="Pearson M."/>
            <person name="Poon T.W."/>
            <person name="Priest M."/>
            <person name="Roberts A."/>
            <person name="Saif S."/>
            <person name="Shea T."/>
            <person name="Sisk P."/>
            <person name="Sykes S."/>
            <person name="Wortman J."/>
            <person name="Nusbaum C."/>
            <person name="Birren B."/>
        </authorList>
    </citation>
    <scope>NUCLEOTIDE SEQUENCE [LARGE SCALE GENOMIC DNA]</scope>
    <source>
        <strain evidence="2 3">P1976</strain>
    </source>
</reference>